<sequence length="69" mass="8111">MPIDYQIILLDMPTNEAVTVNEDGSYTIFINARLNREQQIRSYYHAMKHIVGEDFDKENVQKIETLAHE</sequence>
<dbReference type="EMBL" id="BK015626">
    <property type="protein sequence ID" value="DAE16503.1"/>
    <property type="molecule type" value="Genomic_DNA"/>
</dbReference>
<proteinExistence type="predicted"/>
<reference evidence="1" key="1">
    <citation type="journal article" date="2021" name="Proc. Natl. Acad. Sci. U.S.A.">
        <title>A Catalog of Tens of Thousands of Viruses from Human Metagenomes Reveals Hidden Associations with Chronic Diseases.</title>
        <authorList>
            <person name="Tisza M.J."/>
            <person name="Buck C.B."/>
        </authorList>
    </citation>
    <scope>NUCLEOTIDE SEQUENCE</scope>
    <source>
        <strain evidence="1">CtqBH20</strain>
    </source>
</reference>
<protein>
    <submittedName>
        <fullName evidence="1">Uncharacterized protein</fullName>
    </submittedName>
</protein>
<evidence type="ECO:0000313" key="1">
    <source>
        <dbReference type="EMBL" id="DAE16503.1"/>
    </source>
</evidence>
<name>A0A8S5QAZ4_9CAUD</name>
<organism evidence="1">
    <name type="scientific">Siphoviridae sp. ctqBH20</name>
    <dbReference type="NCBI Taxonomy" id="2825680"/>
    <lineage>
        <taxon>Viruses</taxon>
        <taxon>Duplodnaviria</taxon>
        <taxon>Heunggongvirae</taxon>
        <taxon>Uroviricota</taxon>
        <taxon>Caudoviricetes</taxon>
    </lineage>
</organism>
<accession>A0A8S5QAZ4</accession>